<proteinExistence type="predicted"/>
<dbReference type="Proteomes" id="UP000638353">
    <property type="component" value="Unassembled WGS sequence"/>
</dbReference>
<accession>A0A918X5D2</accession>
<dbReference type="AlphaFoldDB" id="A0A918X5D2"/>
<protein>
    <submittedName>
        <fullName evidence="1">Uncharacterized protein</fullName>
    </submittedName>
</protein>
<gene>
    <name evidence="1" type="ORF">GCM10010334_72460</name>
</gene>
<evidence type="ECO:0000313" key="1">
    <source>
        <dbReference type="EMBL" id="GHD13818.1"/>
    </source>
</evidence>
<dbReference type="RefSeq" id="WP_189827889.1">
    <property type="nucleotide sequence ID" value="NZ_BMVC01000020.1"/>
</dbReference>
<reference evidence="1" key="2">
    <citation type="submission" date="2020-09" db="EMBL/GenBank/DDBJ databases">
        <authorList>
            <person name="Sun Q."/>
            <person name="Ohkuma M."/>
        </authorList>
    </citation>
    <scope>NUCLEOTIDE SEQUENCE</scope>
    <source>
        <strain evidence="1">JCM 4637</strain>
    </source>
</reference>
<evidence type="ECO:0000313" key="2">
    <source>
        <dbReference type="Proteomes" id="UP000638353"/>
    </source>
</evidence>
<comment type="caution">
    <text evidence="1">The sequence shown here is derived from an EMBL/GenBank/DDBJ whole genome shotgun (WGS) entry which is preliminary data.</text>
</comment>
<organism evidence="1 2">
    <name type="scientific">Streptomyces finlayi</name>
    <dbReference type="NCBI Taxonomy" id="67296"/>
    <lineage>
        <taxon>Bacteria</taxon>
        <taxon>Bacillati</taxon>
        <taxon>Actinomycetota</taxon>
        <taxon>Actinomycetes</taxon>
        <taxon>Kitasatosporales</taxon>
        <taxon>Streptomycetaceae</taxon>
        <taxon>Streptomyces</taxon>
    </lineage>
</organism>
<reference evidence="1" key="1">
    <citation type="journal article" date="2014" name="Int. J. Syst. Evol. Microbiol.">
        <title>Complete genome sequence of Corynebacterium casei LMG S-19264T (=DSM 44701T), isolated from a smear-ripened cheese.</title>
        <authorList>
            <consortium name="US DOE Joint Genome Institute (JGI-PGF)"/>
            <person name="Walter F."/>
            <person name="Albersmeier A."/>
            <person name="Kalinowski J."/>
            <person name="Ruckert C."/>
        </authorList>
    </citation>
    <scope>NUCLEOTIDE SEQUENCE</scope>
    <source>
        <strain evidence="1">JCM 4637</strain>
    </source>
</reference>
<sequence>MSNPVALPSPQKLYDLFAPLYPLVDEREAMAEIASRLRTATDPDQLAERDRAGNRMADLDYEIHDRTARALDRIGLEGPAAALGALLEEFHDDVAAAYKAQQLREHITEGFTTHAPFDVRTVRSTE</sequence>
<name>A0A918X5D2_9ACTN</name>
<dbReference type="EMBL" id="BMVC01000020">
    <property type="protein sequence ID" value="GHD13818.1"/>
    <property type="molecule type" value="Genomic_DNA"/>
</dbReference>